<accession>A0A2C6KSE6</accession>
<proteinExistence type="predicted"/>
<protein>
    <submittedName>
        <fullName evidence="1">Uncharacterized protein</fullName>
    </submittedName>
</protein>
<evidence type="ECO:0000313" key="2">
    <source>
        <dbReference type="Proteomes" id="UP000221165"/>
    </source>
</evidence>
<feature type="non-terminal residue" evidence="1">
    <location>
        <position position="99"/>
    </location>
</feature>
<sequence length="99" mass="10660">MSRSHGSLRAGGWVQSRSVRRSGYIRRLACNDSLSGSALICWLHGLQRLSAWGPVLVAPRPSCLVLTSSPVLADSAPRAWSTYAMSPSDTYGRANAFPV</sequence>
<reference evidence="1 2" key="1">
    <citation type="journal article" date="2017" name="Int. J. Parasitol.">
        <title>The genome of the protozoan parasite Cystoisospora suis and a reverse vaccinology approach to identify vaccine candidates.</title>
        <authorList>
            <person name="Palmieri N."/>
            <person name="Shrestha A."/>
            <person name="Ruttkowski B."/>
            <person name="Beck T."/>
            <person name="Vogl C."/>
            <person name="Tomley F."/>
            <person name="Blake D.P."/>
            <person name="Joachim A."/>
        </authorList>
    </citation>
    <scope>NUCLEOTIDE SEQUENCE [LARGE SCALE GENOMIC DNA]</scope>
    <source>
        <strain evidence="1 2">Wien I</strain>
    </source>
</reference>
<dbReference type="EMBL" id="MIGC01003556">
    <property type="protein sequence ID" value="PHJ19262.1"/>
    <property type="molecule type" value="Genomic_DNA"/>
</dbReference>
<evidence type="ECO:0000313" key="1">
    <source>
        <dbReference type="EMBL" id="PHJ19262.1"/>
    </source>
</evidence>
<dbReference type="GeneID" id="94430274"/>
<comment type="caution">
    <text evidence="1">The sequence shown here is derived from an EMBL/GenBank/DDBJ whole genome shotgun (WGS) entry which is preliminary data.</text>
</comment>
<dbReference type="VEuPathDB" id="ToxoDB:CSUI_006913"/>
<dbReference type="Proteomes" id="UP000221165">
    <property type="component" value="Unassembled WGS sequence"/>
</dbReference>
<name>A0A2C6KSE6_9APIC</name>
<organism evidence="1 2">
    <name type="scientific">Cystoisospora suis</name>
    <dbReference type="NCBI Taxonomy" id="483139"/>
    <lineage>
        <taxon>Eukaryota</taxon>
        <taxon>Sar</taxon>
        <taxon>Alveolata</taxon>
        <taxon>Apicomplexa</taxon>
        <taxon>Conoidasida</taxon>
        <taxon>Coccidia</taxon>
        <taxon>Eucoccidiorida</taxon>
        <taxon>Eimeriorina</taxon>
        <taxon>Sarcocystidae</taxon>
        <taxon>Cystoisospora</taxon>
    </lineage>
</organism>
<gene>
    <name evidence="1" type="ORF">CSUI_006913</name>
</gene>
<keyword evidence="2" id="KW-1185">Reference proteome</keyword>
<dbReference type="AlphaFoldDB" id="A0A2C6KSE6"/>
<dbReference type="RefSeq" id="XP_067920964.1">
    <property type="nucleotide sequence ID" value="XM_068067063.1"/>
</dbReference>